<evidence type="ECO:0000256" key="6">
    <source>
        <dbReference type="ARBA" id="ARBA00051388"/>
    </source>
</evidence>
<keyword evidence="16" id="KW-1185">Reference proteome</keyword>
<evidence type="ECO:0000256" key="5">
    <source>
        <dbReference type="ARBA" id="ARBA00023002"/>
    </source>
</evidence>
<dbReference type="Pfam" id="PF00441">
    <property type="entry name" value="Acyl-CoA_dh_1"/>
    <property type="match status" value="1"/>
</dbReference>
<dbReference type="FunFam" id="2.40.110.10:FF:000031">
    <property type="entry name" value="Acyl-CoA dehydrogenase, putative"/>
    <property type="match status" value="1"/>
</dbReference>
<comment type="function">
    <text evidence="7">Involved in the assimilation of dimethylsulphoniopropionate (DMSP), an important compound in the fixation of carbon in marine phytoplankton, by mediating the conversion of 3-(methylthio)propanoyl-CoA (MMPA-CoA) to 3-(methylthio)acryloyl-CoA (MTA-CoA).</text>
</comment>
<evidence type="ECO:0000256" key="4">
    <source>
        <dbReference type="ARBA" id="ARBA00022827"/>
    </source>
</evidence>
<proteinExistence type="inferred from homology"/>
<keyword evidence="3 10" id="KW-0285">Flavoprotein</keyword>
<evidence type="ECO:0000259" key="13">
    <source>
        <dbReference type="Pfam" id="PF02771"/>
    </source>
</evidence>
<dbReference type="Proteomes" id="UP000245629">
    <property type="component" value="Chromosome 2"/>
</dbReference>
<dbReference type="InterPro" id="IPR009075">
    <property type="entry name" value="AcylCo_DH/oxidase_C"/>
</dbReference>
<reference evidence="16" key="1">
    <citation type="submission" date="2018-05" db="EMBL/GenBank/DDBJ databases">
        <title>Azospirillum thermophila sp. nov., a novel isolated from hot spring.</title>
        <authorList>
            <person name="Zhao Z."/>
        </authorList>
    </citation>
    <scope>NUCLEOTIDE SEQUENCE [LARGE SCALE GENOMIC DNA]</scope>
    <source>
        <strain evidence="16">CFH 70021</strain>
    </source>
</reference>
<protein>
    <recommendedName>
        <fullName evidence="9">3-methylmercaptopropionyl-CoA dehydrogenase</fullName>
        <ecNumber evidence="8">1.3.99.41</ecNumber>
    </recommendedName>
</protein>
<dbReference type="InterPro" id="IPR037069">
    <property type="entry name" value="AcylCoA_DH/ox_N_sf"/>
</dbReference>
<dbReference type="OrthoDB" id="5510711at2"/>
<dbReference type="InterPro" id="IPR046373">
    <property type="entry name" value="Acyl-CoA_Oxase/DH_mid-dom_sf"/>
</dbReference>
<comment type="similarity">
    <text evidence="2 10">Belongs to the acyl-CoA dehydrogenase family.</text>
</comment>
<dbReference type="EC" id="1.3.99.41" evidence="8"/>
<dbReference type="EMBL" id="CP029353">
    <property type="protein sequence ID" value="AWK86475.1"/>
    <property type="molecule type" value="Genomic_DNA"/>
</dbReference>
<comment type="catalytic activity">
    <reaction evidence="6">
        <text>3-(methylsulfanyl)propanoyl-CoA + oxidized [electron-transfer flavoprotein] + H(+) = 3-(methylsulfanyl)acryloyl-CoA + reduced [electron-transfer flavoprotein]</text>
        <dbReference type="Rhea" id="RHEA:52612"/>
        <dbReference type="Rhea" id="RHEA-COMP:10685"/>
        <dbReference type="Rhea" id="RHEA-COMP:10686"/>
        <dbReference type="ChEBI" id="CHEBI:15378"/>
        <dbReference type="ChEBI" id="CHEBI:57692"/>
        <dbReference type="ChEBI" id="CHEBI:58307"/>
        <dbReference type="ChEBI" id="CHEBI:82815"/>
        <dbReference type="ChEBI" id="CHEBI:84994"/>
        <dbReference type="EC" id="1.3.99.41"/>
    </reaction>
    <physiologicalReaction direction="left-to-right" evidence="6">
        <dbReference type="Rhea" id="RHEA:52613"/>
    </physiologicalReaction>
</comment>
<dbReference type="InterPro" id="IPR006091">
    <property type="entry name" value="Acyl-CoA_Oxase/DH_mid-dom"/>
</dbReference>
<evidence type="ECO:0000256" key="10">
    <source>
        <dbReference type="RuleBase" id="RU362125"/>
    </source>
</evidence>
<feature type="domain" description="Acetyl-CoA dehydrogenase-like C-terminal" evidence="14">
    <location>
        <begin position="467"/>
        <end position="594"/>
    </location>
</feature>
<dbReference type="SUPFAM" id="SSF47203">
    <property type="entry name" value="Acyl-CoA dehydrogenase C-terminal domain-like"/>
    <property type="match status" value="1"/>
</dbReference>
<comment type="cofactor">
    <cofactor evidence="1 10">
        <name>FAD</name>
        <dbReference type="ChEBI" id="CHEBI:57692"/>
    </cofactor>
</comment>
<dbReference type="InterPro" id="IPR025878">
    <property type="entry name" value="Acyl-CoA_dh-like_C_dom"/>
</dbReference>
<evidence type="ECO:0000259" key="11">
    <source>
        <dbReference type="Pfam" id="PF00441"/>
    </source>
</evidence>
<keyword evidence="5 10" id="KW-0560">Oxidoreductase</keyword>
<evidence type="ECO:0000256" key="1">
    <source>
        <dbReference type="ARBA" id="ARBA00001974"/>
    </source>
</evidence>
<feature type="domain" description="Acyl-CoA dehydrogenase/oxidase C-terminal" evidence="11">
    <location>
        <begin position="284"/>
        <end position="450"/>
    </location>
</feature>
<dbReference type="InterPro" id="IPR013786">
    <property type="entry name" value="AcylCoA_DH/ox_N"/>
</dbReference>
<dbReference type="Pfam" id="PF02771">
    <property type="entry name" value="Acyl-CoA_dh_N"/>
    <property type="match status" value="1"/>
</dbReference>
<dbReference type="Gene3D" id="2.40.110.10">
    <property type="entry name" value="Butyryl-CoA Dehydrogenase, subunit A, domain 2"/>
    <property type="match status" value="1"/>
</dbReference>
<dbReference type="RefSeq" id="WP_109326593.1">
    <property type="nucleotide sequence ID" value="NZ_CP029353.1"/>
</dbReference>
<dbReference type="GO" id="GO:0016627">
    <property type="term" value="F:oxidoreductase activity, acting on the CH-CH group of donors"/>
    <property type="evidence" value="ECO:0007669"/>
    <property type="project" value="InterPro"/>
</dbReference>
<dbReference type="PANTHER" id="PTHR42803:SF1">
    <property type="entry name" value="BROAD-SPECIFICITY LINEAR ACYL-COA DEHYDROGENASE FADE5"/>
    <property type="match status" value="1"/>
</dbReference>
<dbReference type="PANTHER" id="PTHR42803">
    <property type="entry name" value="ACYL-COA DEHYDROGENASE"/>
    <property type="match status" value="1"/>
</dbReference>
<keyword evidence="4 10" id="KW-0274">FAD</keyword>
<dbReference type="Gene3D" id="1.10.540.10">
    <property type="entry name" value="Acyl-CoA dehydrogenase/oxidase, N-terminal domain"/>
    <property type="match status" value="1"/>
</dbReference>
<evidence type="ECO:0000256" key="2">
    <source>
        <dbReference type="ARBA" id="ARBA00009347"/>
    </source>
</evidence>
<dbReference type="SUPFAM" id="SSF56645">
    <property type="entry name" value="Acyl-CoA dehydrogenase NM domain-like"/>
    <property type="match status" value="1"/>
</dbReference>
<gene>
    <name evidence="15" type="ORF">DEW08_09685</name>
</gene>
<evidence type="ECO:0000256" key="7">
    <source>
        <dbReference type="ARBA" id="ARBA00058683"/>
    </source>
</evidence>
<dbReference type="InterPro" id="IPR009100">
    <property type="entry name" value="AcylCoA_DH/oxidase_NM_dom_sf"/>
</dbReference>
<evidence type="ECO:0000256" key="3">
    <source>
        <dbReference type="ARBA" id="ARBA00022630"/>
    </source>
</evidence>
<evidence type="ECO:0000313" key="15">
    <source>
        <dbReference type="EMBL" id="AWK86475.1"/>
    </source>
</evidence>
<feature type="domain" description="Acyl-CoA dehydrogenase/oxidase N-terminal" evidence="13">
    <location>
        <begin position="42"/>
        <end position="157"/>
    </location>
</feature>
<evidence type="ECO:0000259" key="14">
    <source>
        <dbReference type="Pfam" id="PF12806"/>
    </source>
</evidence>
<evidence type="ECO:0000313" key="16">
    <source>
        <dbReference type="Proteomes" id="UP000245629"/>
    </source>
</evidence>
<evidence type="ECO:0000256" key="9">
    <source>
        <dbReference type="ARBA" id="ARBA00069043"/>
    </source>
</evidence>
<accession>A0A2S2CPW2</accession>
<dbReference type="InterPro" id="IPR036250">
    <property type="entry name" value="AcylCo_DH-like_C"/>
</dbReference>
<sequence>MIPYTAPVDDLRFVLNEVVGLDAIAALPNCESAAPDLVDAVLEEAGRFASGVLAPLNRVGDKEGSKLENGVVRTPAGWKEAYTQFAEAGWNSLPFEPEYGGQGLPWTVAFAVNEMWQAANLSFGLCPLLNQGAVDLLTEHGSAEQKSVYLSKMISGEWTGTMNLTEPQAGSDLAAVRTKAVRAEDGSYRITGQKIFITYGEHDLTENIVHLVLARLPDAPAGIKGISLFIVPKFLPKADGTPGERNDLRCASLEHKLGIMASPTAVMAYGDNGGAVGFLVGEENRGIEYMFTMMNNARLGVGIQGVAIAERAYQQARDFAKTRVQSKDLADGKGGPVAIIRHPDVRRMLLDMRAKTEAARALALFAGTQLDISRHHPEPAVRAAAAARVDVLTPIVKAWSTDIGCEVASTGVQIHGGMGFIEETGAAQHYRDARITPIYEGTNGIHANDLTFRKTGRDKGTSAKALIADMRATADALASLPGDDAVVIRNALNAGIEALEQAVAWVVATQAEGDLQGAAAGAVAYLRLWGTVAGGWMLARSAIKALEGLQRPGANASFLETKLVTARFYAEQILTPAPALLPTIVTARNTVMALSEEQF</sequence>
<evidence type="ECO:0000256" key="8">
    <source>
        <dbReference type="ARBA" id="ARBA00066694"/>
    </source>
</evidence>
<organism evidence="15 16">
    <name type="scientific">Azospirillum thermophilum</name>
    <dbReference type="NCBI Taxonomy" id="2202148"/>
    <lineage>
        <taxon>Bacteria</taxon>
        <taxon>Pseudomonadati</taxon>
        <taxon>Pseudomonadota</taxon>
        <taxon>Alphaproteobacteria</taxon>
        <taxon>Rhodospirillales</taxon>
        <taxon>Azospirillaceae</taxon>
        <taxon>Azospirillum</taxon>
    </lineage>
</organism>
<feature type="domain" description="Acyl-CoA oxidase/dehydrogenase middle" evidence="12">
    <location>
        <begin position="162"/>
        <end position="265"/>
    </location>
</feature>
<dbReference type="InterPro" id="IPR052166">
    <property type="entry name" value="Diverse_Acyl-CoA_DH"/>
</dbReference>
<name>A0A2S2CPW2_9PROT</name>
<dbReference type="KEGG" id="azz:DEW08_09685"/>
<dbReference type="GO" id="GO:0050660">
    <property type="term" value="F:flavin adenine dinucleotide binding"/>
    <property type="evidence" value="ECO:0007669"/>
    <property type="project" value="InterPro"/>
</dbReference>
<dbReference type="Gene3D" id="1.20.140.10">
    <property type="entry name" value="Butyryl-CoA Dehydrogenase, subunit A, domain 3"/>
    <property type="match status" value="1"/>
</dbReference>
<evidence type="ECO:0000259" key="12">
    <source>
        <dbReference type="Pfam" id="PF02770"/>
    </source>
</evidence>
<dbReference type="Pfam" id="PF12806">
    <property type="entry name" value="Acyl-CoA_dh_C"/>
    <property type="match status" value="1"/>
</dbReference>
<dbReference type="Pfam" id="PF02770">
    <property type="entry name" value="Acyl-CoA_dh_M"/>
    <property type="match status" value="1"/>
</dbReference>
<dbReference type="AlphaFoldDB" id="A0A2S2CPW2"/>